<protein>
    <recommendedName>
        <fullName evidence="14">ATP synthase subunit b</fullName>
    </recommendedName>
    <alternativeName>
        <fullName evidence="14">ATP synthase F(0) sector subunit b</fullName>
    </alternativeName>
    <alternativeName>
        <fullName evidence="14">ATPase subunit I</fullName>
    </alternativeName>
    <alternativeName>
        <fullName evidence="14">F-type ATPase subunit b</fullName>
        <shortName evidence="14">F-ATPase subunit b</shortName>
    </alternativeName>
</protein>
<evidence type="ECO:0000256" key="15">
    <source>
        <dbReference type="RuleBase" id="RU003848"/>
    </source>
</evidence>
<evidence type="ECO:0000256" key="5">
    <source>
        <dbReference type="ARBA" id="ARBA00022547"/>
    </source>
</evidence>
<evidence type="ECO:0000256" key="8">
    <source>
        <dbReference type="ARBA" id="ARBA00022989"/>
    </source>
</evidence>
<dbReference type="EMBL" id="BAABJP010000015">
    <property type="protein sequence ID" value="GAA5157499.1"/>
    <property type="molecule type" value="Genomic_DNA"/>
</dbReference>
<dbReference type="Gene3D" id="1.20.5.620">
    <property type="entry name" value="F1F0 ATP synthase subunit B, membrane domain"/>
    <property type="match status" value="1"/>
</dbReference>
<keyword evidence="4 14" id="KW-1003">Cell membrane</keyword>
<evidence type="ECO:0000256" key="7">
    <source>
        <dbReference type="ARBA" id="ARBA00022781"/>
    </source>
</evidence>
<reference evidence="19" key="1">
    <citation type="journal article" date="2019" name="Int. J. Syst. Evol. Microbiol.">
        <title>The Global Catalogue of Microorganisms (GCM) 10K type strain sequencing project: providing services to taxonomists for standard genome sequencing and annotation.</title>
        <authorList>
            <consortium name="The Broad Institute Genomics Platform"/>
            <consortium name="The Broad Institute Genome Sequencing Center for Infectious Disease"/>
            <person name="Wu L."/>
            <person name="Ma J."/>
        </authorList>
    </citation>
    <scope>NUCLEOTIDE SEQUENCE [LARGE SCALE GENOMIC DNA]</scope>
    <source>
        <strain evidence="19">JCM 18303</strain>
    </source>
</reference>
<keyword evidence="19" id="KW-1185">Reference proteome</keyword>
<dbReference type="InterPro" id="IPR002146">
    <property type="entry name" value="ATP_synth_b/b'su_bac/chlpt"/>
</dbReference>
<dbReference type="CDD" id="cd06503">
    <property type="entry name" value="ATP-synt_Fo_b"/>
    <property type="match status" value="1"/>
</dbReference>
<organism evidence="18 19">
    <name type="scientific">Pseudonocardia eucalypti</name>
    <dbReference type="NCBI Taxonomy" id="648755"/>
    <lineage>
        <taxon>Bacteria</taxon>
        <taxon>Bacillati</taxon>
        <taxon>Actinomycetota</taxon>
        <taxon>Actinomycetes</taxon>
        <taxon>Pseudonocardiales</taxon>
        <taxon>Pseudonocardiaceae</taxon>
        <taxon>Pseudonocardia</taxon>
    </lineage>
</organism>
<dbReference type="Pfam" id="PF00430">
    <property type="entry name" value="ATP-synt_B"/>
    <property type="match status" value="1"/>
</dbReference>
<comment type="subunit">
    <text evidence="13 14">F-type ATPases have 2 components, F(1) - the catalytic core - and F(0) - the membrane proton channel. F(1) has five subunits: alpha(3), beta(3), gamma(1), delta(1), epsilon(1). F(0) has three main subunits: a(1), b(2) and c(10-14). The alpha and beta chains form an alternating ring which encloses part of the gamma chain. F(1) is attached to F(0) by a central stalk formed by the gamma and epsilon chains, while a peripheral stalk is formed by the delta and b chains.</text>
</comment>
<feature type="coiled-coil region" evidence="16">
    <location>
        <begin position="48"/>
        <end position="99"/>
    </location>
</feature>
<dbReference type="InterPro" id="IPR028987">
    <property type="entry name" value="ATP_synth_B-like_membr_sf"/>
</dbReference>
<evidence type="ECO:0000256" key="3">
    <source>
        <dbReference type="ARBA" id="ARBA00022448"/>
    </source>
</evidence>
<keyword evidence="5 14" id="KW-0138">CF(0)</keyword>
<feature type="transmembrane region" description="Helical" evidence="14">
    <location>
        <begin position="25"/>
        <end position="44"/>
    </location>
</feature>
<dbReference type="InterPro" id="IPR050059">
    <property type="entry name" value="ATP_synthase_B_chain"/>
</dbReference>
<dbReference type="NCBIfam" id="NF004412">
    <property type="entry name" value="PRK05759.1-3"/>
    <property type="match status" value="1"/>
</dbReference>
<gene>
    <name evidence="14" type="primary">atpF</name>
    <name evidence="18" type="ORF">GCM10023321_35840</name>
</gene>
<keyword evidence="6 14" id="KW-0812">Transmembrane</keyword>
<dbReference type="SUPFAM" id="SSF81573">
    <property type="entry name" value="F1F0 ATP synthase subunit B, membrane domain"/>
    <property type="match status" value="1"/>
</dbReference>
<keyword evidence="3 14" id="KW-0813">Transport</keyword>
<evidence type="ECO:0000256" key="4">
    <source>
        <dbReference type="ARBA" id="ARBA00022475"/>
    </source>
</evidence>
<evidence type="ECO:0000313" key="19">
    <source>
        <dbReference type="Proteomes" id="UP001428817"/>
    </source>
</evidence>
<keyword evidence="16" id="KW-0175">Coiled coil</keyword>
<dbReference type="PANTHER" id="PTHR33445:SF1">
    <property type="entry name" value="ATP SYNTHASE SUBUNIT B"/>
    <property type="match status" value="1"/>
</dbReference>
<evidence type="ECO:0000256" key="9">
    <source>
        <dbReference type="ARBA" id="ARBA00023065"/>
    </source>
</evidence>
<evidence type="ECO:0000256" key="1">
    <source>
        <dbReference type="ARBA" id="ARBA00004162"/>
    </source>
</evidence>
<evidence type="ECO:0000256" key="17">
    <source>
        <dbReference type="SAM" id="MobiDB-lite"/>
    </source>
</evidence>
<dbReference type="PANTHER" id="PTHR33445">
    <property type="entry name" value="ATP SYNTHASE SUBUNIT B', CHLOROPLASTIC"/>
    <property type="match status" value="1"/>
</dbReference>
<keyword evidence="11 14" id="KW-0066">ATP synthesis</keyword>
<comment type="caution">
    <text evidence="18">The sequence shown here is derived from an EMBL/GenBank/DDBJ whole genome shotgun (WGS) entry which is preliminary data.</text>
</comment>
<dbReference type="InterPro" id="IPR005864">
    <property type="entry name" value="ATP_synth_F0_bsu_bac"/>
</dbReference>
<feature type="region of interest" description="Disordered" evidence="17">
    <location>
        <begin position="174"/>
        <end position="199"/>
    </location>
</feature>
<dbReference type="HAMAP" id="MF_01398">
    <property type="entry name" value="ATP_synth_b_bprime"/>
    <property type="match status" value="1"/>
</dbReference>
<proteinExistence type="inferred from homology"/>
<evidence type="ECO:0000256" key="10">
    <source>
        <dbReference type="ARBA" id="ARBA00023136"/>
    </source>
</evidence>
<comment type="subcellular location">
    <subcellularLocation>
        <location evidence="1 14">Cell membrane</location>
        <topology evidence="1 14">Single-pass membrane protein</topology>
    </subcellularLocation>
</comment>
<dbReference type="Proteomes" id="UP001428817">
    <property type="component" value="Unassembled WGS sequence"/>
</dbReference>
<evidence type="ECO:0000256" key="11">
    <source>
        <dbReference type="ARBA" id="ARBA00023310"/>
    </source>
</evidence>
<keyword evidence="9 14" id="KW-0406">Ion transport</keyword>
<accession>A0ABP9Q6L4</accession>
<evidence type="ECO:0000313" key="18">
    <source>
        <dbReference type="EMBL" id="GAA5157499.1"/>
    </source>
</evidence>
<evidence type="ECO:0000256" key="14">
    <source>
        <dbReference type="HAMAP-Rule" id="MF_01398"/>
    </source>
</evidence>
<evidence type="ECO:0000256" key="12">
    <source>
        <dbReference type="ARBA" id="ARBA00025198"/>
    </source>
</evidence>
<evidence type="ECO:0000256" key="13">
    <source>
        <dbReference type="ARBA" id="ARBA00025830"/>
    </source>
</evidence>
<evidence type="ECO:0000256" key="16">
    <source>
        <dbReference type="SAM" id="Coils"/>
    </source>
</evidence>
<comment type="similarity">
    <text evidence="2 14 15">Belongs to the ATPase B chain family.</text>
</comment>
<keyword evidence="8 14" id="KW-1133">Transmembrane helix</keyword>
<evidence type="ECO:0000256" key="6">
    <source>
        <dbReference type="ARBA" id="ARBA00022692"/>
    </source>
</evidence>
<keyword evidence="7 14" id="KW-0375">Hydrogen ion transport</keyword>
<name>A0ABP9Q6L4_9PSEU</name>
<dbReference type="NCBIfam" id="TIGR01144">
    <property type="entry name" value="ATP_synt_b"/>
    <property type="match status" value="1"/>
</dbReference>
<comment type="function">
    <text evidence="12 14">F(1)F(0) ATP synthase produces ATP from ADP in the presence of a proton or sodium gradient. F-type ATPases consist of two structural domains, F(1) containing the extramembraneous catalytic core and F(0) containing the membrane proton channel, linked together by a central stalk and a peripheral stalk. During catalysis, ATP synthesis in the catalytic domain of F(1) is coupled via a rotary mechanism of the central stalk subunits to proton translocation.</text>
</comment>
<comment type="function">
    <text evidence="14">Component of the F(0) channel, it forms part of the peripheral stalk, linking F(1) to F(0).</text>
</comment>
<sequence length="199" mass="21648">MIGMNTVPQTTVLAADNFLAPNGTLIAELIAFLLILFVLWKYVVPPLTKSLQERQDMVQKQVEDAEDAKKQLKAATDRYEQALAEARNEAAKIREAARADGDRIREELREQANAEVARIQQRGEEQLATQRAQVVRELRGELGGLATQLAEQLVGHELADDDRKRSTVDAFLGKLDDMPASGGKAAVRTGTPTGTGGAG</sequence>
<evidence type="ECO:0000256" key="2">
    <source>
        <dbReference type="ARBA" id="ARBA00005513"/>
    </source>
</evidence>
<keyword evidence="10 14" id="KW-0472">Membrane</keyword>